<dbReference type="InterPro" id="IPR018253">
    <property type="entry name" value="DnaJ_domain_CS"/>
</dbReference>
<keyword evidence="2" id="KW-0677">Repeat</keyword>
<evidence type="ECO:0000313" key="9">
    <source>
        <dbReference type="EMBL" id="KAL1540206.1"/>
    </source>
</evidence>
<keyword evidence="10" id="KW-1185">Reference proteome</keyword>
<dbReference type="PROSITE" id="PS00636">
    <property type="entry name" value="DNAJ_1"/>
    <property type="match status" value="1"/>
</dbReference>
<evidence type="ECO:0000259" key="8">
    <source>
        <dbReference type="PROSITE" id="PS51188"/>
    </source>
</evidence>
<feature type="domain" description="CR-type" evidence="8">
    <location>
        <begin position="219"/>
        <end position="293"/>
    </location>
</feature>
<protein>
    <submittedName>
        <fullName evidence="9">Chaperone protein dnaJ 1, mitochondrial isoform X1</fullName>
    </submittedName>
</protein>
<dbReference type="PANTHER" id="PTHR43096:SF36">
    <property type="entry name" value="CHAPERONE PROTEIN DNAJ 1, MITOCHONDRIAL"/>
    <property type="match status" value="1"/>
</dbReference>
<gene>
    <name evidence="9" type="ORF">AAHA92_24592</name>
</gene>
<dbReference type="Pfam" id="PF01556">
    <property type="entry name" value="DnaJ_C"/>
    <property type="match status" value="1"/>
</dbReference>
<dbReference type="Gene3D" id="2.60.260.20">
    <property type="entry name" value="Urease metallochaperone UreE, N-terminal domain"/>
    <property type="match status" value="2"/>
</dbReference>
<dbReference type="InterPro" id="IPR001623">
    <property type="entry name" value="DnaJ_domain"/>
</dbReference>
<proteinExistence type="inferred from homology"/>
<dbReference type="CDD" id="cd10747">
    <property type="entry name" value="DnaJ_C"/>
    <property type="match status" value="1"/>
</dbReference>
<name>A0ABD1GAZ4_SALDI</name>
<dbReference type="SMART" id="SM00271">
    <property type="entry name" value="DnaJ"/>
    <property type="match status" value="1"/>
</dbReference>
<evidence type="ECO:0000256" key="2">
    <source>
        <dbReference type="ARBA" id="ARBA00022737"/>
    </source>
</evidence>
<evidence type="ECO:0000256" key="3">
    <source>
        <dbReference type="ARBA" id="ARBA00022771"/>
    </source>
</evidence>
<dbReference type="InterPro" id="IPR001305">
    <property type="entry name" value="HSP_DnaJ_Cys-rich_dom"/>
</dbReference>
<dbReference type="InterPro" id="IPR002939">
    <property type="entry name" value="DnaJ_C"/>
</dbReference>
<dbReference type="Gene3D" id="1.10.287.110">
    <property type="entry name" value="DnaJ domain"/>
    <property type="match status" value="1"/>
</dbReference>
<keyword evidence="4 5" id="KW-0862">Zinc</keyword>
<evidence type="ECO:0000259" key="7">
    <source>
        <dbReference type="PROSITE" id="PS50076"/>
    </source>
</evidence>
<keyword evidence="1 5" id="KW-0479">Metal-binding</keyword>
<feature type="region of interest" description="Disordered" evidence="6">
    <location>
        <begin position="144"/>
        <end position="170"/>
    </location>
</feature>
<dbReference type="Proteomes" id="UP001567538">
    <property type="component" value="Unassembled WGS sequence"/>
</dbReference>
<evidence type="ECO:0000256" key="4">
    <source>
        <dbReference type="ARBA" id="ARBA00022833"/>
    </source>
</evidence>
<dbReference type="AlphaFoldDB" id="A0ABD1GAZ4"/>
<evidence type="ECO:0000313" key="10">
    <source>
        <dbReference type="Proteomes" id="UP001567538"/>
    </source>
</evidence>
<dbReference type="InterPro" id="IPR012724">
    <property type="entry name" value="DnaJ"/>
</dbReference>
<dbReference type="PANTHER" id="PTHR43096">
    <property type="entry name" value="DNAJ HOMOLOG 1, MITOCHONDRIAL-RELATED"/>
    <property type="match status" value="1"/>
</dbReference>
<dbReference type="GO" id="GO:0008270">
    <property type="term" value="F:zinc ion binding"/>
    <property type="evidence" value="ECO:0007669"/>
    <property type="project" value="UniProtKB-KW"/>
</dbReference>
<sequence>MRRSLAPSPKSLADKLLKTYAKSSGGVLCGKIPNFERALIYSPCRWNHSPAAYQFGYRECQAGFVHNEILFSRRFIHATGSCRSEARDYYEILGVSGDATVDEIKKAFRALAKKYHPDTNKNNPSAKRKFQEIREAYETLKDPDKKTHYDRLRRSSKTNGTRSSENFKTGSSRFRHAHGAQFSDSFHKIFSEIFENENENVGGDIQVELVLTFSEAAQGCTKHFSFDADVPCDSCGGRGHPLDAQTITCPTCRGIGRVTIPPFTTTCSTCKGAGRIIKEYCTACGGSGACKGVRDARVTIPAGVDAGDTVRVARAGNSGAWGSTSGDLIIKIKVAEDPIFSRNGADLYVDKYISLSQAILGGSVEVPTLSGKKQLTIPRGVQHGQLVKLRGKGLPTSGFMVTHGDQYIRFCIKLPPTVTDRQRAILEEFEKEQFDEDNRSASSSWWQYWVRRSAWPEFVLEFSVLTMILLVLVKVLN</sequence>
<keyword evidence="3 5" id="KW-0863">Zinc-finger</keyword>
<dbReference type="FunFam" id="2.60.260.20:FF:000005">
    <property type="entry name" value="Chaperone protein dnaJ 1, mitochondrial"/>
    <property type="match status" value="1"/>
</dbReference>
<dbReference type="InterPro" id="IPR036410">
    <property type="entry name" value="HSP_DnaJ_Cys-rich_dom_sf"/>
</dbReference>
<dbReference type="PROSITE" id="PS51188">
    <property type="entry name" value="ZF_CR"/>
    <property type="match status" value="1"/>
</dbReference>
<dbReference type="PRINTS" id="PR00625">
    <property type="entry name" value="JDOMAIN"/>
</dbReference>
<dbReference type="EMBL" id="JBEAFC010000009">
    <property type="protein sequence ID" value="KAL1540206.1"/>
    <property type="molecule type" value="Genomic_DNA"/>
</dbReference>
<dbReference type="Pfam" id="PF00684">
    <property type="entry name" value="DnaJ_CXXCXGXG"/>
    <property type="match status" value="1"/>
</dbReference>
<accession>A0ABD1GAZ4</accession>
<organism evidence="9 10">
    <name type="scientific">Salvia divinorum</name>
    <name type="common">Maria pastora</name>
    <name type="synonym">Diviner's sage</name>
    <dbReference type="NCBI Taxonomy" id="28513"/>
    <lineage>
        <taxon>Eukaryota</taxon>
        <taxon>Viridiplantae</taxon>
        <taxon>Streptophyta</taxon>
        <taxon>Embryophyta</taxon>
        <taxon>Tracheophyta</taxon>
        <taxon>Spermatophyta</taxon>
        <taxon>Magnoliopsida</taxon>
        <taxon>eudicotyledons</taxon>
        <taxon>Gunneridae</taxon>
        <taxon>Pentapetalae</taxon>
        <taxon>asterids</taxon>
        <taxon>lamiids</taxon>
        <taxon>Lamiales</taxon>
        <taxon>Lamiaceae</taxon>
        <taxon>Nepetoideae</taxon>
        <taxon>Mentheae</taxon>
        <taxon>Salviinae</taxon>
        <taxon>Salvia</taxon>
        <taxon>Salvia subgen. Calosphace</taxon>
    </lineage>
</organism>
<evidence type="ECO:0000256" key="5">
    <source>
        <dbReference type="PROSITE-ProRule" id="PRU00546"/>
    </source>
</evidence>
<dbReference type="InterPro" id="IPR036869">
    <property type="entry name" value="J_dom_sf"/>
</dbReference>
<dbReference type="NCBIfam" id="NF008035">
    <property type="entry name" value="PRK10767.1"/>
    <property type="match status" value="1"/>
</dbReference>
<evidence type="ECO:0000256" key="1">
    <source>
        <dbReference type="ARBA" id="ARBA00022723"/>
    </source>
</evidence>
<evidence type="ECO:0000256" key="6">
    <source>
        <dbReference type="SAM" id="MobiDB-lite"/>
    </source>
</evidence>
<dbReference type="Pfam" id="PF00226">
    <property type="entry name" value="DnaJ"/>
    <property type="match status" value="1"/>
</dbReference>
<dbReference type="SUPFAM" id="SSF49493">
    <property type="entry name" value="HSP40/DnaJ peptide-binding domain"/>
    <property type="match status" value="2"/>
</dbReference>
<feature type="zinc finger region" description="CR-type" evidence="5">
    <location>
        <begin position="219"/>
        <end position="293"/>
    </location>
</feature>
<feature type="compositionally biased region" description="Basic and acidic residues" evidence="6">
    <location>
        <begin position="144"/>
        <end position="153"/>
    </location>
</feature>
<dbReference type="PROSITE" id="PS50076">
    <property type="entry name" value="DNAJ_2"/>
    <property type="match status" value="1"/>
</dbReference>
<dbReference type="SUPFAM" id="SSF46565">
    <property type="entry name" value="Chaperone J-domain"/>
    <property type="match status" value="1"/>
</dbReference>
<feature type="compositionally biased region" description="Polar residues" evidence="6">
    <location>
        <begin position="157"/>
        <end position="170"/>
    </location>
</feature>
<comment type="caution">
    <text evidence="9">The sequence shown here is derived from an EMBL/GenBank/DDBJ whole genome shotgun (WGS) entry which is preliminary data.</text>
</comment>
<dbReference type="Gene3D" id="6.20.20.10">
    <property type="match status" value="2"/>
</dbReference>
<feature type="domain" description="J" evidence="7">
    <location>
        <begin position="88"/>
        <end position="153"/>
    </location>
</feature>
<dbReference type="CDD" id="cd06257">
    <property type="entry name" value="DnaJ"/>
    <property type="match status" value="1"/>
</dbReference>
<reference evidence="9 10" key="1">
    <citation type="submission" date="2024-06" db="EMBL/GenBank/DDBJ databases">
        <title>A chromosome level genome sequence of Diviner's sage (Salvia divinorum).</title>
        <authorList>
            <person name="Ford S.A."/>
            <person name="Ro D.-K."/>
            <person name="Ness R.W."/>
            <person name="Phillips M.A."/>
        </authorList>
    </citation>
    <scope>NUCLEOTIDE SEQUENCE [LARGE SCALE GENOMIC DNA]</scope>
    <source>
        <strain evidence="9">SAF-2024a</strain>
        <tissue evidence="9">Leaf</tissue>
    </source>
</reference>
<dbReference type="InterPro" id="IPR008971">
    <property type="entry name" value="HSP40/DnaJ_pept-bd"/>
</dbReference>
<dbReference type="HAMAP" id="MF_01152">
    <property type="entry name" value="DnaJ"/>
    <property type="match status" value="1"/>
</dbReference>
<dbReference type="SUPFAM" id="SSF57938">
    <property type="entry name" value="DnaJ/Hsp40 cysteine-rich domain"/>
    <property type="match status" value="1"/>
</dbReference>